<dbReference type="EMBL" id="JBHRSB010000003">
    <property type="protein sequence ID" value="MFC3000916.1"/>
    <property type="molecule type" value="Genomic_DNA"/>
</dbReference>
<protein>
    <submittedName>
        <fullName evidence="3">Bug family tripartite tricarboxylate transporter substrate binding protein</fullName>
    </submittedName>
</protein>
<dbReference type="PANTHER" id="PTHR42928:SF5">
    <property type="entry name" value="BLR1237 PROTEIN"/>
    <property type="match status" value="1"/>
</dbReference>
<evidence type="ECO:0000313" key="4">
    <source>
        <dbReference type="Proteomes" id="UP001595420"/>
    </source>
</evidence>
<dbReference type="InterPro" id="IPR042100">
    <property type="entry name" value="Bug_dom1"/>
</dbReference>
<proteinExistence type="inferred from homology"/>
<dbReference type="InterPro" id="IPR005064">
    <property type="entry name" value="BUG"/>
</dbReference>
<feature type="chain" id="PRO_5046594764" evidence="2">
    <location>
        <begin position="23"/>
        <end position="324"/>
    </location>
</feature>
<sequence>MKTTRRTLLAGSAAMLAAPALAQTAWPERNLRIIVPLSAGGIADIMARLVAEALQQRLGRGVVVENRTGAGGAIGMEAVARAAPDGYTLGMGNIAANAILPAMMRGRLPYDPVTDFQQVCLVGLTPSVLVVNPQRVPVQSLPEFLAFLRANPDRLNFGSSGVGTSLHLTMEMLMQETGARMTHVPFRGSSDMITALVGGQVDLAVDGFATAWPHVQAGRLRAIAVPTADPLPFAPELPTIASLVPAVQVSPWHGIMGPAGMPAAAVQRLNAEIASFLRQPDTVEKLRGFGAIAAPNTPEEFRALMVSERDKFQALITRTGISAG</sequence>
<comment type="caution">
    <text evidence="3">The sequence shown here is derived from an EMBL/GenBank/DDBJ whole genome shotgun (WGS) entry which is preliminary data.</text>
</comment>
<reference evidence="4" key="1">
    <citation type="journal article" date="2019" name="Int. J. Syst. Evol. Microbiol.">
        <title>The Global Catalogue of Microorganisms (GCM) 10K type strain sequencing project: providing services to taxonomists for standard genome sequencing and annotation.</title>
        <authorList>
            <consortium name="The Broad Institute Genomics Platform"/>
            <consortium name="The Broad Institute Genome Sequencing Center for Infectious Disease"/>
            <person name="Wu L."/>
            <person name="Ma J."/>
        </authorList>
    </citation>
    <scope>NUCLEOTIDE SEQUENCE [LARGE SCALE GENOMIC DNA]</scope>
    <source>
        <strain evidence="4">CGMCC 1.16855</strain>
    </source>
</reference>
<organism evidence="3 4">
    <name type="scientific">Falsiroseomonas tokyonensis</name>
    <dbReference type="NCBI Taxonomy" id="430521"/>
    <lineage>
        <taxon>Bacteria</taxon>
        <taxon>Pseudomonadati</taxon>
        <taxon>Pseudomonadota</taxon>
        <taxon>Alphaproteobacteria</taxon>
        <taxon>Acetobacterales</taxon>
        <taxon>Roseomonadaceae</taxon>
        <taxon>Falsiroseomonas</taxon>
    </lineage>
</organism>
<dbReference type="Gene3D" id="3.40.190.10">
    <property type="entry name" value="Periplasmic binding protein-like II"/>
    <property type="match status" value="1"/>
</dbReference>
<dbReference type="CDD" id="cd07012">
    <property type="entry name" value="PBP2_Bug_TTT"/>
    <property type="match status" value="1"/>
</dbReference>
<dbReference type="PIRSF" id="PIRSF017082">
    <property type="entry name" value="YflP"/>
    <property type="match status" value="1"/>
</dbReference>
<dbReference type="RefSeq" id="WP_246602732.1">
    <property type="nucleotide sequence ID" value="NZ_JAFNJS010000003.1"/>
</dbReference>
<accession>A0ABV7BW49</accession>
<dbReference type="SUPFAM" id="SSF53850">
    <property type="entry name" value="Periplasmic binding protein-like II"/>
    <property type="match status" value="1"/>
</dbReference>
<name>A0ABV7BW49_9PROT</name>
<keyword evidence="4" id="KW-1185">Reference proteome</keyword>
<dbReference type="PROSITE" id="PS51318">
    <property type="entry name" value="TAT"/>
    <property type="match status" value="1"/>
</dbReference>
<dbReference type="InterPro" id="IPR006311">
    <property type="entry name" value="TAT_signal"/>
</dbReference>
<feature type="signal peptide" evidence="2">
    <location>
        <begin position="1"/>
        <end position="22"/>
    </location>
</feature>
<keyword evidence="2" id="KW-0732">Signal</keyword>
<evidence type="ECO:0000313" key="3">
    <source>
        <dbReference type="EMBL" id="MFC3000916.1"/>
    </source>
</evidence>
<gene>
    <name evidence="3" type="ORF">ACFOD3_13510</name>
</gene>
<evidence type="ECO:0000256" key="2">
    <source>
        <dbReference type="SAM" id="SignalP"/>
    </source>
</evidence>
<comment type="similarity">
    <text evidence="1">Belongs to the UPF0065 (bug) family.</text>
</comment>
<evidence type="ECO:0000256" key="1">
    <source>
        <dbReference type="ARBA" id="ARBA00006987"/>
    </source>
</evidence>
<dbReference type="PANTHER" id="PTHR42928">
    <property type="entry name" value="TRICARBOXYLATE-BINDING PROTEIN"/>
    <property type="match status" value="1"/>
</dbReference>
<dbReference type="Pfam" id="PF03401">
    <property type="entry name" value="TctC"/>
    <property type="match status" value="1"/>
</dbReference>
<dbReference type="Gene3D" id="3.40.190.150">
    <property type="entry name" value="Bordetella uptake gene, domain 1"/>
    <property type="match status" value="1"/>
</dbReference>
<dbReference type="Proteomes" id="UP001595420">
    <property type="component" value="Unassembled WGS sequence"/>
</dbReference>